<dbReference type="Gene3D" id="3.40.50.150">
    <property type="entry name" value="Vaccinia Virus protein VP39"/>
    <property type="match status" value="1"/>
</dbReference>
<evidence type="ECO:0000256" key="2">
    <source>
        <dbReference type="ARBA" id="ARBA00022679"/>
    </source>
</evidence>
<dbReference type="InterPro" id="IPR036388">
    <property type="entry name" value="WH-like_DNA-bd_sf"/>
</dbReference>
<evidence type="ECO:0000256" key="4">
    <source>
        <dbReference type="PIRSR" id="PIRSR005739-1"/>
    </source>
</evidence>
<dbReference type="InterPro" id="IPR012967">
    <property type="entry name" value="COMT_dimerisation"/>
</dbReference>
<dbReference type="PANTHER" id="PTHR43712">
    <property type="entry name" value="PUTATIVE (AFU_ORTHOLOGUE AFUA_4G14580)-RELATED"/>
    <property type="match status" value="1"/>
</dbReference>
<dbReference type="Pfam" id="PF08100">
    <property type="entry name" value="Dimerisation"/>
    <property type="match status" value="1"/>
</dbReference>
<dbReference type="SUPFAM" id="SSF46785">
    <property type="entry name" value="Winged helix' DNA-binding domain"/>
    <property type="match status" value="1"/>
</dbReference>
<name>A0A0B7KJG8_BIOOC</name>
<dbReference type="InterPro" id="IPR029063">
    <property type="entry name" value="SAM-dependent_MTases_sf"/>
</dbReference>
<dbReference type="InterPro" id="IPR001077">
    <property type="entry name" value="COMT_C"/>
</dbReference>
<dbReference type="InterPro" id="IPR016461">
    <property type="entry name" value="COMT-like"/>
</dbReference>
<dbReference type="PANTHER" id="PTHR43712:SF2">
    <property type="entry name" value="O-METHYLTRANSFERASE CICE"/>
    <property type="match status" value="1"/>
</dbReference>
<dbReference type="EMBL" id="CDPU01000093">
    <property type="protein sequence ID" value="CEO57264.1"/>
    <property type="molecule type" value="Genomic_DNA"/>
</dbReference>
<protein>
    <submittedName>
        <fullName evidence="7">Uncharacterized protein</fullName>
    </submittedName>
</protein>
<dbReference type="SUPFAM" id="SSF53335">
    <property type="entry name" value="S-adenosyl-L-methionine-dependent methyltransferases"/>
    <property type="match status" value="1"/>
</dbReference>
<feature type="domain" description="O-methyltransferase C-terminal" evidence="5">
    <location>
        <begin position="171"/>
        <end position="378"/>
    </location>
</feature>
<reference evidence="7" key="1">
    <citation type="submission" date="2015-01" db="EMBL/GenBank/DDBJ databases">
        <authorList>
            <person name="Durling Mikael"/>
        </authorList>
    </citation>
    <scope>NUCLEOTIDE SEQUENCE</scope>
</reference>
<proteinExistence type="predicted"/>
<organism evidence="7">
    <name type="scientific">Bionectria ochroleuca</name>
    <name type="common">Gliocladium roseum</name>
    <dbReference type="NCBI Taxonomy" id="29856"/>
    <lineage>
        <taxon>Eukaryota</taxon>
        <taxon>Fungi</taxon>
        <taxon>Dikarya</taxon>
        <taxon>Ascomycota</taxon>
        <taxon>Pezizomycotina</taxon>
        <taxon>Sordariomycetes</taxon>
        <taxon>Hypocreomycetidae</taxon>
        <taxon>Hypocreales</taxon>
        <taxon>Bionectriaceae</taxon>
        <taxon>Clonostachys</taxon>
    </lineage>
</organism>
<dbReference type="Gene3D" id="1.10.10.10">
    <property type="entry name" value="Winged helix-like DNA-binding domain superfamily/Winged helix DNA-binding domain"/>
    <property type="match status" value="1"/>
</dbReference>
<gene>
    <name evidence="7" type="ORF">BN869_000013322_1</name>
</gene>
<dbReference type="AlphaFoldDB" id="A0A0B7KJG8"/>
<feature type="active site" description="Proton acceptor" evidence="4">
    <location>
        <position position="310"/>
    </location>
</feature>
<dbReference type="GO" id="GO:0046983">
    <property type="term" value="F:protein dimerization activity"/>
    <property type="evidence" value="ECO:0007669"/>
    <property type="project" value="InterPro"/>
</dbReference>
<dbReference type="GO" id="GO:0032259">
    <property type="term" value="P:methylation"/>
    <property type="evidence" value="ECO:0007669"/>
    <property type="project" value="UniProtKB-KW"/>
</dbReference>
<keyword evidence="2" id="KW-0808">Transferase</keyword>
<dbReference type="PIRSF" id="PIRSF005739">
    <property type="entry name" value="O-mtase"/>
    <property type="match status" value="1"/>
</dbReference>
<evidence type="ECO:0000259" key="5">
    <source>
        <dbReference type="Pfam" id="PF00891"/>
    </source>
</evidence>
<sequence>MVTADRLESLTQQLAELSAELQGNPEHFKAYNDELTNLAQASAKLLGSIQSPSMYINSMITQMAHFTALRLFIEWGVFDAIPSQGFVSPEDLAKKVKVDVQLITRFSRILVAQGALKQDGSKSLEHTTTSMMFIRESPMNSLIRMGYDMHLKSCSYIVSFFEKYGAKEPQGRLETVFAFACGDPNLTVWEHLNRNQETMKNFMVSMVAMSQRLSITGSYDFSWLLSPKYQERTLIVDVGGGKGHALQAIYDVTPGLPMDRCVVQDLDVVVTESKKVAEGPLSQAQFVASDFHQAQPTKGALIYYIRRCLHDYGDPDCVEILQHIQKSMADDSRLIIAEQIINDQPSLVASATDIYMLTLGGKERTLDGFRAITADAGLEIVEIHGSGDNDLALIECRKF</sequence>
<dbReference type="Pfam" id="PF00891">
    <property type="entry name" value="Methyltransf_2"/>
    <property type="match status" value="1"/>
</dbReference>
<dbReference type="GO" id="GO:0008171">
    <property type="term" value="F:O-methyltransferase activity"/>
    <property type="evidence" value="ECO:0007669"/>
    <property type="project" value="InterPro"/>
</dbReference>
<keyword evidence="1" id="KW-0489">Methyltransferase</keyword>
<dbReference type="PROSITE" id="PS51683">
    <property type="entry name" value="SAM_OMT_II"/>
    <property type="match status" value="1"/>
</dbReference>
<evidence type="ECO:0000259" key="6">
    <source>
        <dbReference type="Pfam" id="PF08100"/>
    </source>
</evidence>
<dbReference type="InterPro" id="IPR036390">
    <property type="entry name" value="WH_DNA-bd_sf"/>
</dbReference>
<evidence type="ECO:0000313" key="7">
    <source>
        <dbReference type="EMBL" id="CEO57264.1"/>
    </source>
</evidence>
<accession>A0A0B7KJG8</accession>
<evidence type="ECO:0000256" key="3">
    <source>
        <dbReference type="ARBA" id="ARBA00022691"/>
    </source>
</evidence>
<keyword evidence="3" id="KW-0949">S-adenosyl-L-methionine</keyword>
<evidence type="ECO:0000256" key="1">
    <source>
        <dbReference type="ARBA" id="ARBA00022603"/>
    </source>
</evidence>
<feature type="domain" description="O-methyltransferase dimerisation" evidence="6">
    <location>
        <begin position="65"/>
        <end position="134"/>
    </location>
</feature>